<evidence type="ECO:0000256" key="1">
    <source>
        <dbReference type="SAM" id="MobiDB-lite"/>
    </source>
</evidence>
<organism evidence="2 3">
    <name type="scientific">Penicillium frequentans</name>
    <dbReference type="NCBI Taxonomy" id="3151616"/>
    <lineage>
        <taxon>Eukaryota</taxon>
        <taxon>Fungi</taxon>
        <taxon>Dikarya</taxon>
        <taxon>Ascomycota</taxon>
        <taxon>Pezizomycotina</taxon>
        <taxon>Eurotiomycetes</taxon>
        <taxon>Eurotiomycetidae</taxon>
        <taxon>Eurotiales</taxon>
        <taxon>Aspergillaceae</taxon>
        <taxon>Penicillium</taxon>
    </lineage>
</organism>
<feature type="region of interest" description="Disordered" evidence="1">
    <location>
        <begin position="1"/>
        <end position="20"/>
    </location>
</feature>
<sequence length="109" mass="11699">MGTEPDVHSPHLEGENDEVHAADRVDMSWAPDQGVEMQGRYEACRWDAHIAATGSSTSIQDWEAQAPLGGRCATLTCQMGPSFGVAAVSGIQSGISMEDLRGLQKKKKN</sequence>
<comment type="caution">
    <text evidence="2">The sequence shown here is derived from an EMBL/GenBank/DDBJ whole genome shotgun (WGS) entry which is preliminary data.</text>
</comment>
<accession>A0AAD6GEN9</accession>
<dbReference type="Proteomes" id="UP001220324">
    <property type="component" value="Unassembled WGS sequence"/>
</dbReference>
<proteinExistence type="predicted"/>
<protein>
    <submittedName>
        <fullName evidence="2">Uncharacterized protein</fullName>
    </submittedName>
</protein>
<name>A0AAD6GEN9_9EURO</name>
<dbReference type="EMBL" id="JAQIZZ010000005">
    <property type="protein sequence ID" value="KAJ5540734.1"/>
    <property type="molecule type" value="Genomic_DNA"/>
</dbReference>
<evidence type="ECO:0000313" key="2">
    <source>
        <dbReference type="EMBL" id="KAJ5540734.1"/>
    </source>
</evidence>
<gene>
    <name evidence="2" type="ORF">N7494_005810</name>
</gene>
<dbReference type="AlphaFoldDB" id="A0AAD6GEN9"/>
<keyword evidence="3" id="KW-1185">Reference proteome</keyword>
<reference evidence="2 3" key="1">
    <citation type="journal article" date="2023" name="IMA Fungus">
        <title>Comparative genomic study of the Penicillium genus elucidates a diverse pangenome and 15 lateral gene transfer events.</title>
        <authorList>
            <person name="Petersen C."/>
            <person name="Sorensen T."/>
            <person name="Nielsen M.R."/>
            <person name="Sondergaard T.E."/>
            <person name="Sorensen J.L."/>
            <person name="Fitzpatrick D.A."/>
            <person name="Frisvad J.C."/>
            <person name="Nielsen K.L."/>
        </authorList>
    </citation>
    <scope>NUCLEOTIDE SEQUENCE [LARGE SCALE GENOMIC DNA]</scope>
    <source>
        <strain evidence="2 3">IBT 35679</strain>
    </source>
</reference>
<evidence type="ECO:0000313" key="3">
    <source>
        <dbReference type="Proteomes" id="UP001220324"/>
    </source>
</evidence>